<dbReference type="PROSITE" id="PS50158">
    <property type="entry name" value="ZF_CCHC"/>
    <property type="match status" value="1"/>
</dbReference>
<proteinExistence type="predicted"/>
<organism evidence="4 5">
    <name type="scientific">Populus tomentosa</name>
    <name type="common">Chinese white poplar</name>
    <dbReference type="NCBI Taxonomy" id="118781"/>
    <lineage>
        <taxon>Eukaryota</taxon>
        <taxon>Viridiplantae</taxon>
        <taxon>Streptophyta</taxon>
        <taxon>Embryophyta</taxon>
        <taxon>Tracheophyta</taxon>
        <taxon>Spermatophyta</taxon>
        <taxon>Magnoliopsida</taxon>
        <taxon>eudicotyledons</taxon>
        <taxon>Gunneridae</taxon>
        <taxon>Pentapetalae</taxon>
        <taxon>rosids</taxon>
        <taxon>fabids</taxon>
        <taxon>Malpighiales</taxon>
        <taxon>Salicaceae</taxon>
        <taxon>Saliceae</taxon>
        <taxon>Populus</taxon>
    </lineage>
</organism>
<dbReference type="Pfam" id="PF03732">
    <property type="entry name" value="Retrotrans_gag"/>
    <property type="match status" value="1"/>
</dbReference>
<dbReference type="GO" id="GO:0008270">
    <property type="term" value="F:zinc ion binding"/>
    <property type="evidence" value="ECO:0007669"/>
    <property type="project" value="UniProtKB-KW"/>
</dbReference>
<evidence type="ECO:0000313" key="4">
    <source>
        <dbReference type="EMBL" id="KAG6782490.1"/>
    </source>
</evidence>
<dbReference type="EMBL" id="JAAWWB010000005">
    <property type="protein sequence ID" value="KAG6782490.1"/>
    <property type="molecule type" value="Genomic_DNA"/>
</dbReference>
<protein>
    <recommendedName>
        <fullName evidence="3">CCHC-type domain-containing protein</fullName>
    </recommendedName>
</protein>
<sequence length="506" mass="58287">MANTRIENEALDDGKQKEGMITQAEFRVFQQETQQALQAIQMTLARLTTGNNLQRKGEASRENYRERMCERHPIPRRQSAYEDELSDDEEYVEHMFRHNRQGQCNVGEREPQTFRMKMDLPSFNGQLQIEGFLDWLAVVERFFDYMEIPEDKKVKLVAYRLMGGASAWWEQLQLTRVRQRKEMVQTWEKMRRLLRARYLPPDYEQILSQQYQDCRQGNRTVQAYIEEFHKLSSRNNLSETDAQQISRFVGGLRLTIQDHVSMQTIYSLNEAINLATKAEAQLDRSRANIVMRNSFNPIHTAADKGKSPMNHPSPSSTIKGPGNNGAPAKNTGIMPLEAPRNPYAQPSSDKCYRCGQPGHRSNQCPRRSTINIIGPGEEIDLTAEEEEEDETAYNYEENEIIRGDEGELLSHSLVVRRLLLAPKQTDQSQRHNIFRTRCTVNRKVCDVIIDSGSSENIVSKSMVTKLGLKTEKHPSPYKIGWIRQGAEAKVTEICHIQFSIGKNYID</sequence>
<dbReference type="InterPro" id="IPR005162">
    <property type="entry name" value="Retrotrans_gag_dom"/>
</dbReference>
<dbReference type="CDD" id="cd00303">
    <property type="entry name" value="retropepsin_like"/>
    <property type="match status" value="1"/>
</dbReference>
<evidence type="ECO:0000313" key="5">
    <source>
        <dbReference type="Proteomes" id="UP000886885"/>
    </source>
</evidence>
<dbReference type="Proteomes" id="UP000886885">
    <property type="component" value="Chromosome 3A"/>
</dbReference>
<dbReference type="OrthoDB" id="1934635at2759"/>
<name>A0A8X8A8K7_POPTO</name>
<dbReference type="GO" id="GO:0003676">
    <property type="term" value="F:nucleic acid binding"/>
    <property type="evidence" value="ECO:0007669"/>
    <property type="project" value="InterPro"/>
</dbReference>
<dbReference type="SMART" id="SM00343">
    <property type="entry name" value="ZnF_C2HC"/>
    <property type="match status" value="1"/>
</dbReference>
<keyword evidence="1" id="KW-0862">Zinc</keyword>
<dbReference type="AlphaFoldDB" id="A0A8X8A8K7"/>
<dbReference type="InterPro" id="IPR001878">
    <property type="entry name" value="Znf_CCHC"/>
</dbReference>
<keyword evidence="1" id="KW-0479">Metal-binding</keyword>
<feature type="domain" description="CCHC-type" evidence="3">
    <location>
        <begin position="350"/>
        <end position="366"/>
    </location>
</feature>
<gene>
    <name evidence="4" type="ORF">POTOM_011896</name>
</gene>
<keyword evidence="1" id="KW-0863">Zinc-finger</keyword>
<reference evidence="4" key="1">
    <citation type="journal article" date="2020" name="bioRxiv">
        <title>Hybrid origin of Populus tomentosa Carr. identified through genome sequencing and phylogenomic analysis.</title>
        <authorList>
            <person name="An X."/>
            <person name="Gao K."/>
            <person name="Chen Z."/>
            <person name="Li J."/>
            <person name="Yang X."/>
            <person name="Yang X."/>
            <person name="Zhou J."/>
            <person name="Guo T."/>
            <person name="Zhao T."/>
            <person name="Huang S."/>
            <person name="Miao D."/>
            <person name="Khan W.U."/>
            <person name="Rao P."/>
            <person name="Ye M."/>
            <person name="Lei B."/>
            <person name="Liao W."/>
            <person name="Wang J."/>
            <person name="Ji L."/>
            <person name="Li Y."/>
            <person name="Guo B."/>
            <person name="Mustafa N.S."/>
            <person name="Li S."/>
            <person name="Yun Q."/>
            <person name="Keller S.R."/>
            <person name="Mao J."/>
            <person name="Zhang R."/>
            <person name="Strauss S.H."/>
        </authorList>
    </citation>
    <scope>NUCLEOTIDE SEQUENCE</scope>
    <source>
        <strain evidence="4">GM15</strain>
        <tissue evidence="4">Leaf</tissue>
    </source>
</reference>
<keyword evidence="5" id="KW-1185">Reference proteome</keyword>
<dbReference type="PANTHER" id="PTHR35046:SF9">
    <property type="entry name" value="RNA-DIRECTED DNA POLYMERASE"/>
    <property type="match status" value="1"/>
</dbReference>
<evidence type="ECO:0000259" key="3">
    <source>
        <dbReference type="PROSITE" id="PS50158"/>
    </source>
</evidence>
<evidence type="ECO:0000256" key="1">
    <source>
        <dbReference type="PROSITE-ProRule" id="PRU00047"/>
    </source>
</evidence>
<comment type="caution">
    <text evidence="4">The sequence shown here is derived from an EMBL/GenBank/DDBJ whole genome shotgun (WGS) entry which is preliminary data.</text>
</comment>
<evidence type="ECO:0000256" key="2">
    <source>
        <dbReference type="SAM" id="MobiDB-lite"/>
    </source>
</evidence>
<accession>A0A8X8A8K7</accession>
<dbReference type="Pfam" id="PF00098">
    <property type="entry name" value="zf-CCHC"/>
    <property type="match status" value="1"/>
</dbReference>
<feature type="region of interest" description="Disordered" evidence="2">
    <location>
        <begin position="299"/>
        <end position="370"/>
    </location>
</feature>
<dbReference type="PANTHER" id="PTHR35046">
    <property type="entry name" value="ZINC KNUCKLE (CCHC-TYPE) FAMILY PROTEIN"/>
    <property type="match status" value="1"/>
</dbReference>
<feature type="compositionally biased region" description="Polar residues" evidence="2">
    <location>
        <begin position="359"/>
        <end position="370"/>
    </location>
</feature>